<dbReference type="InterPro" id="IPR006311">
    <property type="entry name" value="TAT_signal"/>
</dbReference>
<evidence type="ECO:0000256" key="1">
    <source>
        <dbReference type="SAM" id="SignalP"/>
    </source>
</evidence>
<dbReference type="Proteomes" id="UP000078252">
    <property type="component" value="Unassembled WGS sequence"/>
</dbReference>
<dbReference type="PATRIC" id="fig|33881.3.peg.1961"/>
<dbReference type="STRING" id="33881.NS184_08185"/>
<dbReference type="Gene3D" id="2.60.40.10">
    <property type="entry name" value="Immunoglobulins"/>
    <property type="match status" value="1"/>
</dbReference>
<dbReference type="EMBL" id="LDQC01000043">
    <property type="protein sequence ID" value="KTR07093.1"/>
    <property type="molecule type" value="Genomic_DNA"/>
</dbReference>
<name>A0A175RUI5_9MICO</name>
<dbReference type="PROSITE" id="PS51318">
    <property type="entry name" value="TAT"/>
    <property type="match status" value="1"/>
</dbReference>
<keyword evidence="1" id="KW-0732">Signal</keyword>
<dbReference type="InterPro" id="IPR041498">
    <property type="entry name" value="Big_6"/>
</dbReference>
<dbReference type="InterPro" id="IPR013783">
    <property type="entry name" value="Ig-like_fold"/>
</dbReference>
<evidence type="ECO:0000259" key="2">
    <source>
        <dbReference type="Pfam" id="PF17936"/>
    </source>
</evidence>
<feature type="domain" description="Bacterial Ig" evidence="2">
    <location>
        <begin position="377"/>
        <end position="427"/>
    </location>
</feature>
<dbReference type="RefSeq" id="WP_058725622.1">
    <property type="nucleotide sequence ID" value="NZ_LDQC01000043.1"/>
</dbReference>
<proteinExistence type="predicted"/>
<gene>
    <name evidence="3" type="ORF">NS184_08185</name>
</gene>
<evidence type="ECO:0000313" key="3">
    <source>
        <dbReference type="EMBL" id="KTR07093.1"/>
    </source>
</evidence>
<organism evidence="3 4">
    <name type="scientific">Curtobacterium luteum</name>
    <dbReference type="NCBI Taxonomy" id="33881"/>
    <lineage>
        <taxon>Bacteria</taxon>
        <taxon>Bacillati</taxon>
        <taxon>Actinomycetota</taxon>
        <taxon>Actinomycetes</taxon>
        <taxon>Micrococcales</taxon>
        <taxon>Microbacteriaceae</taxon>
        <taxon>Curtobacterium</taxon>
    </lineage>
</organism>
<feature type="signal peptide" evidence="1">
    <location>
        <begin position="1"/>
        <end position="33"/>
    </location>
</feature>
<feature type="chain" id="PRO_5008042243" description="Bacterial Ig domain-containing protein" evidence="1">
    <location>
        <begin position="34"/>
        <end position="779"/>
    </location>
</feature>
<evidence type="ECO:0000313" key="4">
    <source>
        <dbReference type="Proteomes" id="UP000078252"/>
    </source>
</evidence>
<accession>A0A175RUI5</accession>
<reference evidence="3 4" key="1">
    <citation type="journal article" date="2016" name="Front. Microbiol.">
        <title>Genomic Resource of Rice Seed Associated Bacteria.</title>
        <authorList>
            <person name="Midha S."/>
            <person name="Bansal K."/>
            <person name="Sharma S."/>
            <person name="Kumar N."/>
            <person name="Patil P.P."/>
            <person name="Chaudhry V."/>
            <person name="Patil P.B."/>
        </authorList>
    </citation>
    <scope>NUCLEOTIDE SEQUENCE [LARGE SCALE GENOMIC DNA]</scope>
    <source>
        <strain evidence="3 4">NS184</strain>
    </source>
</reference>
<protein>
    <recommendedName>
        <fullName evidence="2">Bacterial Ig domain-containing protein</fullName>
    </recommendedName>
</protein>
<sequence length="779" mass="79923">MTQRRRLLATAGTAATVLAVVGSGFVATGAAVAVDSDVPREAIPQGGLTLSAQNAAGATIAWTGNSGTGVDLREYDTRAEAEAAGLTTFRAAADGNGFVKFITERTGECLTVTTDGVRAGVSVSAFSCRSSTSNFSVDDGRIVSPYGWSVQNERITLRNQPKAAFAFTAGTGADLGVQLRYRDAVPATEFEVTPPATTDPNDRARVSGHATPDSFVEIHDGLGTLLSVGQVGTDADGNWSAVINGPQRGTFEQDILVSVSNGTGLVQRSRGTVSYGQGVSATASEAAVATDGTALVRGHGDAGARVRVLEGGSADPVTVAADGTWELRVTPARARTASTVVVEMTGIGGARTVVPVELDSVELDPDVVFPADVAESAYVEGEAPAGADIAVLDQDGSEVGTGRVPANGHFEVDIDPADAAGEVARTVVLRQGGTEIARQDAEVDYGAPVRITSPSDGADVTPSTVIRGTGEPGAEVTLELGDRTLSTLVGTDGTWSGRFEDAGRRPFALTSPADVTFTERSKPAITGTGTPGATVRFQPHGTDPRDAVDTSVGEDGTWRIAGADLPVQQFDGDRGAEYDALVVHRSGASAQQATVDLEGRLDPLRVTSPEQGSTVVADRGFVTFTGTGTPGDEIVTRGSGNGPVSSTVVRADGTWTIRDVVFAAGEHTARIVGHGATADVTFTVGSDTGSDLTVIEPTDGSTVTPDDDFVNPGVHFRGTGAPGAHGAVVDLRSGAIHGFTVDAFGGWSRNVPLLAGESRVRVIDNVNAPVELTVTTVYP</sequence>
<dbReference type="GO" id="GO:0005975">
    <property type="term" value="P:carbohydrate metabolic process"/>
    <property type="evidence" value="ECO:0007669"/>
    <property type="project" value="UniProtKB-ARBA"/>
</dbReference>
<dbReference type="AlphaFoldDB" id="A0A175RUI5"/>
<dbReference type="Pfam" id="PF17936">
    <property type="entry name" value="Big_6"/>
    <property type="match status" value="1"/>
</dbReference>
<dbReference type="OrthoDB" id="5010201at2"/>
<comment type="caution">
    <text evidence="3">The sequence shown here is derived from an EMBL/GenBank/DDBJ whole genome shotgun (WGS) entry which is preliminary data.</text>
</comment>